<feature type="region of interest" description="Disordered" evidence="12">
    <location>
        <begin position="127"/>
        <end position="156"/>
    </location>
</feature>
<feature type="domain" description="Bifunctional inhibitor/plant lipid transfer protein/seed storage helical" evidence="14">
    <location>
        <begin position="36"/>
        <end position="123"/>
    </location>
</feature>
<dbReference type="InterPro" id="IPR036312">
    <property type="entry name" value="Bifun_inhib/LTP/seed_sf"/>
</dbReference>
<organism evidence="15 16">
    <name type="scientific">Ziziphus jujuba var. spinosa</name>
    <dbReference type="NCBI Taxonomy" id="714518"/>
    <lineage>
        <taxon>Eukaryota</taxon>
        <taxon>Viridiplantae</taxon>
        <taxon>Streptophyta</taxon>
        <taxon>Embryophyta</taxon>
        <taxon>Tracheophyta</taxon>
        <taxon>Spermatophyta</taxon>
        <taxon>Magnoliopsida</taxon>
        <taxon>eudicotyledons</taxon>
        <taxon>Gunneridae</taxon>
        <taxon>Pentapetalae</taxon>
        <taxon>rosids</taxon>
        <taxon>fabids</taxon>
        <taxon>Rosales</taxon>
        <taxon>Rhamnaceae</taxon>
        <taxon>Paliureae</taxon>
        <taxon>Ziziphus</taxon>
    </lineage>
</organism>
<evidence type="ECO:0000256" key="8">
    <source>
        <dbReference type="ARBA" id="ARBA00023121"/>
    </source>
</evidence>
<dbReference type="Proteomes" id="UP000813462">
    <property type="component" value="Unassembled WGS sequence"/>
</dbReference>
<keyword evidence="13" id="KW-1133">Transmembrane helix</keyword>
<evidence type="ECO:0000256" key="2">
    <source>
        <dbReference type="ARBA" id="ARBA00004609"/>
    </source>
</evidence>
<dbReference type="GO" id="GO:0006869">
    <property type="term" value="P:lipid transport"/>
    <property type="evidence" value="ECO:0007669"/>
    <property type="project" value="InterPro"/>
</dbReference>
<dbReference type="GO" id="GO:0098552">
    <property type="term" value="C:side of membrane"/>
    <property type="evidence" value="ECO:0007669"/>
    <property type="project" value="UniProtKB-KW"/>
</dbReference>
<dbReference type="SUPFAM" id="SSF47699">
    <property type="entry name" value="Bifunctional inhibitor/lipid-transfer protein/seed storage 2S albumin"/>
    <property type="match status" value="1"/>
</dbReference>
<keyword evidence="13" id="KW-0812">Transmembrane</keyword>
<keyword evidence="10" id="KW-0325">Glycoprotein</keyword>
<keyword evidence="13" id="KW-0472">Membrane</keyword>
<comment type="subcellular location">
    <subcellularLocation>
        <location evidence="2">Cell membrane</location>
        <topology evidence="2">Lipid-anchor</topology>
        <topology evidence="2">GPI-anchor</topology>
    </subcellularLocation>
</comment>
<keyword evidence="8" id="KW-0446">Lipid-binding</keyword>
<reference evidence="15" key="1">
    <citation type="journal article" date="2021" name="Front. Plant Sci.">
        <title>Chromosome-Scale Genome Assembly for Chinese Sour Jujube and Insights Into Its Genome Evolution and Domestication Signature.</title>
        <authorList>
            <person name="Shen L.-Y."/>
            <person name="Luo H."/>
            <person name="Wang X.-L."/>
            <person name="Wang X.-M."/>
            <person name="Qiu X.-J."/>
            <person name="Liu H."/>
            <person name="Zhou S.-S."/>
            <person name="Jia K.-H."/>
            <person name="Nie S."/>
            <person name="Bao Y.-T."/>
            <person name="Zhang R.-G."/>
            <person name="Yun Q.-Z."/>
            <person name="Chai Y.-H."/>
            <person name="Lu J.-Y."/>
            <person name="Li Y."/>
            <person name="Zhao S.-W."/>
            <person name="Mao J.-F."/>
            <person name="Jia S.-G."/>
            <person name="Mao Y.-M."/>
        </authorList>
    </citation>
    <scope>NUCLEOTIDE SEQUENCE</scope>
    <source>
        <strain evidence="15">AT0</strain>
        <tissue evidence="15">Leaf</tissue>
    </source>
</reference>
<evidence type="ECO:0000256" key="3">
    <source>
        <dbReference type="ARBA" id="ARBA00009748"/>
    </source>
</evidence>
<dbReference type="AlphaFoldDB" id="A0A978UVT2"/>
<evidence type="ECO:0000256" key="5">
    <source>
        <dbReference type="ARBA" id="ARBA00022475"/>
    </source>
</evidence>
<protein>
    <recommendedName>
        <fullName evidence="14">Bifunctional inhibitor/plant lipid transfer protein/seed storage helical domain-containing protein</fullName>
    </recommendedName>
</protein>
<feature type="transmembrane region" description="Helical" evidence="13">
    <location>
        <begin position="162"/>
        <end position="183"/>
    </location>
</feature>
<dbReference type="EMBL" id="JAEACU010000009">
    <property type="protein sequence ID" value="KAH7518982.1"/>
    <property type="molecule type" value="Genomic_DNA"/>
</dbReference>
<evidence type="ECO:0000256" key="9">
    <source>
        <dbReference type="ARBA" id="ARBA00023157"/>
    </source>
</evidence>
<evidence type="ECO:0000256" key="12">
    <source>
        <dbReference type="SAM" id="MobiDB-lite"/>
    </source>
</evidence>
<keyword evidence="6" id="KW-0336">GPI-anchor</keyword>
<dbReference type="InterPro" id="IPR000528">
    <property type="entry name" value="Plant_nsLTP"/>
</dbReference>
<keyword evidence="9" id="KW-1015">Disulfide bond</keyword>
<evidence type="ECO:0000313" key="16">
    <source>
        <dbReference type="Proteomes" id="UP000813462"/>
    </source>
</evidence>
<evidence type="ECO:0000256" key="10">
    <source>
        <dbReference type="ARBA" id="ARBA00023180"/>
    </source>
</evidence>
<dbReference type="OrthoDB" id="1163872at2759"/>
<keyword evidence="7" id="KW-0732">Signal</keyword>
<dbReference type="GO" id="GO:0008289">
    <property type="term" value="F:lipid binding"/>
    <property type="evidence" value="ECO:0007669"/>
    <property type="project" value="UniProtKB-KW"/>
</dbReference>
<comment type="function">
    <text evidence="1">Plant non-specific lipid-transfer proteins transfer phospholipids as well as galactolipids across membranes. May play a role in wax or cutin deposition in the cell walls of expanding epidermal cells and certain secretory tissues.</text>
</comment>
<feature type="compositionally biased region" description="Low complexity" evidence="12">
    <location>
        <begin position="128"/>
        <end position="156"/>
    </location>
</feature>
<dbReference type="CDD" id="cd00010">
    <property type="entry name" value="AAI_LTSS"/>
    <property type="match status" value="1"/>
</dbReference>
<sequence length="184" mass="19724">MENILKMKQSMAMLIYGAGIIVLALGMLSAIVGADKNNNNNNNNNNNSCMNELAPCLNYLNGNREPPESCCDPLKSIIKNNPKCLCSMITNQGSRQAEQAGINITEAQTLPGRCGQHVNPLSCLKAASPSPSSGSNNKNSNTNSRPNNNNENSGSSSTVSHHVLGCWMNIAAAVVSLCVFRYYF</sequence>
<accession>A0A978UVT2</accession>
<dbReference type="PANTHER" id="PTHR33044">
    <property type="entry name" value="BIFUNCTIONAL INHIBITOR/LIPID-TRANSFER PROTEIN/SEED STORAGE 2S ALBUMIN SUPERFAMILY PROTEIN-RELATED"/>
    <property type="match status" value="1"/>
</dbReference>
<proteinExistence type="inferred from homology"/>
<dbReference type="GO" id="GO:0005886">
    <property type="term" value="C:plasma membrane"/>
    <property type="evidence" value="ECO:0007669"/>
    <property type="project" value="UniProtKB-SubCell"/>
</dbReference>
<evidence type="ECO:0000256" key="7">
    <source>
        <dbReference type="ARBA" id="ARBA00022729"/>
    </source>
</evidence>
<dbReference type="Pfam" id="PF14368">
    <property type="entry name" value="LTP_2"/>
    <property type="match status" value="1"/>
</dbReference>
<evidence type="ECO:0000256" key="4">
    <source>
        <dbReference type="ARBA" id="ARBA00022448"/>
    </source>
</evidence>
<keyword evidence="5" id="KW-1003">Cell membrane</keyword>
<evidence type="ECO:0000313" key="15">
    <source>
        <dbReference type="EMBL" id="KAH7518982.1"/>
    </source>
</evidence>
<dbReference type="PRINTS" id="PR00382">
    <property type="entry name" value="LIPIDTRNSFER"/>
</dbReference>
<comment type="caution">
    <text evidence="15">The sequence shown here is derived from an EMBL/GenBank/DDBJ whole genome shotgun (WGS) entry which is preliminary data.</text>
</comment>
<dbReference type="InterPro" id="IPR016140">
    <property type="entry name" value="Bifunc_inhib/LTP/seed_store"/>
</dbReference>
<comment type="similarity">
    <text evidence="3">Belongs to the plant LTP family.</text>
</comment>
<dbReference type="Gene3D" id="1.10.110.10">
    <property type="entry name" value="Plant lipid-transfer and hydrophobic proteins"/>
    <property type="match status" value="1"/>
</dbReference>
<evidence type="ECO:0000256" key="6">
    <source>
        <dbReference type="ARBA" id="ARBA00022622"/>
    </source>
</evidence>
<keyword evidence="11" id="KW-0449">Lipoprotein</keyword>
<dbReference type="InterPro" id="IPR043325">
    <property type="entry name" value="LTSS"/>
</dbReference>
<evidence type="ECO:0000256" key="13">
    <source>
        <dbReference type="SAM" id="Phobius"/>
    </source>
</evidence>
<evidence type="ECO:0000259" key="14">
    <source>
        <dbReference type="Pfam" id="PF14368"/>
    </source>
</evidence>
<keyword evidence="4" id="KW-0813">Transport</keyword>
<name>A0A978UVT2_ZIZJJ</name>
<evidence type="ECO:0000256" key="1">
    <source>
        <dbReference type="ARBA" id="ARBA00003211"/>
    </source>
</evidence>
<evidence type="ECO:0000256" key="11">
    <source>
        <dbReference type="ARBA" id="ARBA00023288"/>
    </source>
</evidence>
<gene>
    <name evidence="15" type="ORF">FEM48_Zijuj09G0229300</name>
</gene>